<dbReference type="Pfam" id="PF12854">
    <property type="entry name" value="PPR_1"/>
    <property type="match status" value="1"/>
</dbReference>
<evidence type="ECO:0008006" key="6">
    <source>
        <dbReference type="Google" id="ProtNLM"/>
    </source>
</evidence>
<keyword evidence="2" id="KW-0677">Repeat</keyword>
<keyword evidence="5" id="KW-1185">Reference proteome</keyword>
<dbReference type="InterPro" id="IPR002885">
    <property type="entry name" value="PPR_rpt"/>
</dbReference>
<dbReference type="EMBL" id="JAMSHJ010000003">
    <property type="protein sequence ID" value="KAI5431120.1"/>
    <property type="molecule type" value="Genomic_DNA"/>
</dbReference>
<comment type="caution">
    <text evidence="4">The sequence shown here is derived from an EMBL/GenBank/DDBJ whole genome shotgun (WGS) entry which is preliminary data.</text>
</comment>
<sequence length="208" mass="23350">MEELGLSPDKITYRTLSDAYCKNGNVQEALRTKGVMERQAMLPSIESYNSLINGLLSKVVSSLYQDVRITEATVILDKMVDFDLLTVYNKCTDNLVKNNTTLVAQKIVDLLDKNAIRNSLPNNIVYNIAIDGLCKSGKINEARSVLSVLISRGFLPDNFSINSCLFSFWQYGRSFQGNIDRAQRLFHKLHQKGLVPNVATCNINQLLL</sequence>
<evidence type="ECO:0000313" key="4">
    <source>
        <dbReference type="EMBL" id="KAI5431120.1"/>
    </source>
</evidence>
<accession>A0A9D5B5J6</accession>
<reference evidence="4 5" key="1">
    <citation type="journal article" date="2022" name="Nat. Genet.">
        <title>Improved pea reference genome and pan-genome highlight genomic features and evolutionary characteristics.</title>
        <authorList>
            <person name="Yang T."/>
            <person name="Liu R."/>
            <person name="Luo Y."/>
            <person name="Hu S."/>
            <person name="Wang D."/>
            <person name="Wang C."/>
            <person name="Pandey M.K."/>
            <person name="Ge S."/>
            <person name="Xu Q."/>
            <person name="Li N."/>
            <person name="Li G."/>
            <person name="Huang Y."/>
            <person name="Saxena R.K."/>
            <person name="Ji Y."/>
            <person name="Li M."/>
            <person name="Yan X."/>
            <person name="He Y."/>
            <person name="Liu Y."/>
            <person name="Wang X."/>
            <person name="Xiang C."/>
            <person name="Varshney R.K."/>
            <person name="Ding H."/>
            <person name="Gao S."/>
            <person name="Zong X."/>
        </authorList>
    </citation>
    <scope>NUCLEOTIDE SEQUENCE [LARGE SCALE GENOMIC DNA]</scope>
    <source>
        <strain evidence="4 5">cv. Zhongwan 6</strain>
    </source>
</reference>
<dbReference type="Gene3D" id="1.25.40.10">
    <property type="entry name" value="Tetratricopeptide repeat domain"/>
    <property type="match status" value="2"/>
</dbReference>
<evidence type="ECO:0000256" key="1">
    <source>
        <dbReference type="ARBA" id="ARBA00007626"/>
    </source>
</evidence>
<name>A0A9D5B5J6_PEA</name>
<evidence type="ECO:0000256" key="3">
    <source>
        <dbReference type="PROSITE-ProRule" id="PRU00708"/>
    </source>
</evidence>
<dbReference type="PANTHER" id="PTHR47941">
    <property type="entry name" value="PENTATRICOPEPTIDE REPEAT-CONTAINING PROTEIN 3, MITOCHONDRIAL"/>
    <property type="match status" value="1"/>
</dbReference>
<dbReference type="AlphaFoldDB" id="A0A9D5B5J6"/>
<dbReference type="InterPro" id="IPR011990">
    <property type="entry name" value="TPR-like_helical_dom_sf"/>
</dbReference>
<feature type="repeat" description="PPR" evidence="3">
    <location>
        <begin position="122"/>
        <end position="156"/>
    </location>
</feature>
<organism evidence="4 5">
    <name type="scientific">Pisum sativum</name>
    <name type="common">Garden pea</name>
    <name type="synonym">Lathyrus oleraceus</name>
    <dbReference type="NCBI Taxonomy" id="3888"/>
    <lineage>
        <taxon>Eukaryota</taxon>
        <taxon>Viridiplantae</taxon>
        <taxon>Streptophyta</taxon>
        <taxon>Embryophyta</taxon>
        <taxon>Tracheophyta</taxon>
        <taxon>Spermatophyta</taxon>
        <taxon>Magnoliopsida</taxon>
        <taxon>eudicotyledons</taxon>
        <taxon>Gunneridae</taxon>
        <taxon>Pentapetalae</taxon>
        <taxon>rosids</taxon>
        <taxon>fabids</taxon>
        <taxon>Fabales</taxon>
        <taxon>Fabaceae</taxon>
        <taxon>Papilionoideae</taxon>
        <taxon>50 kb inversion clade</taxon>
        <taxon>NPAAA clade</taxon>
        <taxon>Hologalegina</taxon>
        <taxon>IRL clade</taxon>
        <taxon>Fabeae</taxon>
        <taxon>Lathyrus</taxon>
    </lineage>
</organism>
<feature type="repeat" description="PPR" evidence="3">
    <location>
        <begin position="9"/>
        <end position="43"/>
    </location>
</feature>
<dbReference type="Gramene" id="Psat03G0532900-T1">
    <property type="protein sequence ID" value="KAI5431120.1"/>
    <property type="gene ID" value="KIW84_035329"/>
</dbReference>
<evidence type="ECO:0000256" key="2">
    <source>
        <dbReference type="ARBA" id="ARBA00022737"/>
    </source>
</evidence>
<dbReference type="Pfam" id="PF13041">
    <property type="entry name" value="PPR_2"/>
    <property type="match status" value="1"/>
</dbReference>
<comment type="similarity">
    <text evidence="1">Belongs to the PPR family. P subfamily.</text>
</comment>
<dbReference type="PROSITE" id="PS51375">
    <property type="entry name" value="PPR"/>
    <property type="match status" value="2"/>
</dbReference>
<gene>
    <name evidence="4" type="ORF">KIW84_035329</name>
</gene>
<proteinExistence type="inferred from homology"/>
<evidence type="ECO:0000313" key="5">
    <source>
        <dbReference type="Proteomes" id="UP001058974"/>
    </source>
</evidence>
<dbReference type="NCBIfam" id="TIGR00756">
    <property type="entry name" value="PPR"/>
    <property type="match status" value="1"/>
</dbReference>
<protein>
    <recommendedName>
        <fullName evidence="6">Pentatricopeptide repeat-containing protein</fullName>
    </recommendedName>
</protein>
<dbReference type="Proteomes" id="UP001058974">
    <property type="component" value="Chromosome 3"/>
</dbReference>